<dbReference type="SMART" id="SM00174">
    <property type="entry name" value="RHO"/>
    <property type="match status" value="1"/>
</dbReference>
<sequence length="211" mass="24486">MALSSRHFESDNITSDYHSTEPEVNILMVGLDCCGKDNLINSFVRNAECFSIESNPFACEYRCLFLFGEKKFRICIRNPTYINVMRPVYCKSVEDCYRRTNVVMYCYGIDTPESLMMLQKLLIPKVRILTRTLPSLLVGNRVDLRNDPDTIRRLAQRKMQPVTIDDGRRSREMFGINAFIECLDMNSKSVSNVFRTAMNCFLGYSIRLSHR</sequence>
<dbReference type="InterPro" id="IPR027417">
    <property type="entry name" value="P-loop_NTPase"/>
</dbReference>
<evidence type="ECO:0000256" key="2">
    <source>
        <dbReference type="ARBA" id="ARBA00023134"/>
    </source>
</evidence>
<organism evidence="3 4">
    <name type="scientific">Nephila pilipes</name>
    <name type="common">Giant wood spider</name>
    <name type="synonym">Nephila maculata</name>
    <dbReference type="NCBI Taxonomy" id="299642"/>
    <lineage>
        <taxon>Eukaryota</taxon>
        <taxon>Metazoa</taxon>
        <taxon>Ecdysozoa</taxon>
        <taxon>Arthropoda</taxon>
        <taxon>Chelicerata</taxon>
        <taxon>Arachnida</taxon>
        <taxon>Araneae</taxon>
        <taxon>Araneomorphae</taxon>
        <taxon>Entelegynae</taxon>
        <taxon>Araneoidea</taxon>
        <taxon>Nephilidae</taxon>
        <taxon>Nephila</taxon>
    </lineage>
</organism>
<dbReference type="InterPro" id="IPR003578">
    <property type="entry name" value="Small_GTPase_Rho"/>
</dbReference>
<dbReference type="Gene3D" id="3.40.50.300">
    <property type="entry name" value="P-loop containing nucleotide triphosphate hydrolases"/>
    <property type="match status" value="1"/>
</dbReference>
<keyword evidence="4" id="KW-1185">Reference proteome</keyword>
<keyword evidence="2" id="KW-0342">GTP-binding</keyword>
<dbReference type="GO" id="GO:0022412">
    <property type="term" value="P:cellular process involved in reproduction in multicellular organism"/>
    <property type="evidence" value="ECO:0007669"/>
    <property type="project" value="UniProtKB-ARBA"/>
</dbReference>
<accession>A0A8X6PTD6</accession>
<name>A0A8X6PTD6_NEPPI</name>
<keyword evidence="1" id="KW-0547">Nucleotide-binding</keyword>
<dbReference type="EMBL" id="BMAW01073542">
    <property type="protein sequence ID" value="GFT88193.1"/>
    <property type="molecule type" value="Genomic_DNA"/>
</dbReference>
<comment type="caution">
    <text evidence="3">The sequence shown here is derived from an EMBL/GenBank/DDBJ whole genome shotgun (WGS) entry which is preliminary data.</text>
</comment>
<gene>
    <name evidence="3" type="primary">Ocin01_17393</name>
    <name evidence="3" type="ORF">NPIL_637681</name>
</gene>
<dbReference type="Pfam" id="PF00071">
    <property type="entry name" value="Ras"/>
    <property type="match status" value="1"/>
</dbReference>
<dbReference type="GO" id="GO:0003006">
    <property type="term" value="P:developmental process involved in reproduction"/>
    <property type="evidence" value="ECO:0007669"/>
    <property type="project" value="UniProtKB-ARBA"/>
</dbReference>
<reference evidence="3" key="1">
    <citation type="submission" date="2020-08" db="EMBL/GenBank/DDBJ databases">
        <title>Multicomponent nature underlies the extraordinary mechanical properties of spider dragline silk.</title>
        <authorList>
            <person name="Kono N."/>
            <person name="Nakamura H."/>
            <person name="Mori M."/>
            <person name="Yoshida Y."/>
            <person name="Ohtoshi R."/>
            <person name="Malay A.D."/>
            <person name="Moran D.A.P."/>
            <person name="Tomita M."/>
            <person name="Numata K."/>
            <person name="Arakawa K."/>
        </authorList>
    </citation>
    <scope>NUCLEOTIDE SEQUENCE</scope>
</reference>
<dbReference type="InterPro" id="IPR001806">
    <property type="entry name" value="Small_GTPase"/>
</dbReference>
<dbReference type="PRINTS" id="PR00449">
    <property type="entry name" value="RASTRNSFRMNG"/>
</dbReference>
<dbReference type="GO" id="GO:0003924">
    <property type="term" value="F:GTPase activity"/>
    <property type="evidence" value="ECO:0007669"/>
    <property type="project" value="InterPro"/>
</dbReference>
<dbReference type="GO" id="GO:0035006">
    <property type="term" value="P:melanization defense response"/>
    <property type="evidence" value="ECO:0007669"/>
    <property type="project" value="UniProtKB-ARBA"/>
</dbReference>
<dbReference type="AlphaFoldDB" id="A0A8X6PTD6"/>
<dbReference type="GO" id="GO:0001667">
    <property type="term" value="P:ameboidal-type cell migration"/>
    <property type="evidence" value="ECO:0007669"/>
    <property type="project" value="UniProtKB-ARBA"/>
</dbReference>
<dbReference type="OrthoDB" id="6422643at2759"/>
<evidence type="ECO:0000313" key="3">
    <source>
        <dbReference type="EMBL" id="GFT88193.1"/>
    </source>
</evidence>
<evidence type="ECO:0000313" key="4">
    <source>
        <dbReference type="Proteomes" id="UP000887013"/>
    </source>
</evidence>
<dbReference type="Proteomes" id="UP000887013">
    <property type="component" value="Unassembled WGS sequence"/>
</dbReference>
<dbReference type="GO" id="GO:0035099">
    <property type="term" value="P:hemocyte migration"/>
    <property type="evidence" value="ECO:0007669"/>
    <property type="project" value="UniProtKB-ARBA"/>
</dbReference>
<dbReference type="SUPFAM" id="SSF52540">
    <property type="entry name" value="P-loop containing nucleoside triphosphate hydrolases"/>
    <property type="match status" value="1"/>
</dbReference>
<proteinExistence type="predicted"/>
<protein>
    <submittedName>
        <fullName evidence="3">Ras-like GTP-binding protein Rho1</fullName>
    </submittedName>
</protein>
<dbReference type="GO" id="GO:0007264">
    <property type="term" value="P:small GTPase-mediated signal transduction"/>
    <property type="evidence" value="ECO:0007669"/>
    <property type="project" value="InterPro"/>
</dbReference>
<evidence type="ECO:0000256" key="1">
    <source>
        <dbReference type="ARBA" id="ARBA00022741"/>
    </source>
</evidence>
<dbReference type="GO" id="GO:0005525">
    <property type="term" value="F:GTP binding"/>
    <property type="evidence" value="ECO:0007669"/>
    <property type="project" value="UniProtKB-KW"/>
</dbReference>
<dbReference type="PANTHER" id="PTHR24072">
    <property type="entry name" value="RHO FAMILY GTPASE"/>
    <property type="match status" value="1"/>
</dbReference>